<dbReference type="Proteomes" id="UP000054018">
    <property type="component" value="Unassembled WGS sequence"/>
</dbReference>
<accession>A0A0C9ZP17</accession>
<organism evidence="1 2">
    <name type="scientific">Pisolithus microcarpus 441</name>
    <dbReference type="NCBI Taxonomy" id="765257"/>
    <lineage>
        <taxon>Eukaryota</taxon>
        <taxon>Fungi</taxon>
        <taxon>Dikarya</taxon>
        <taxon>Basidiomycota</taxon>
        <taxon>Agaricomycotina</taxon>
        <taxon>Agaricomycetes</taxon>
        <taxon>Agaricomycetidae</taxon>
        <taxon>Boletales</taxon>
        <taxon>Sclerodermatineae</taxon>
        <taxon>Pisolithaceae</taxon>
        <taxon>Pisolithus</taxon>
    </lineage>
</organism>
<dbReference type="HOGENOM" id="CLU_2085715_0_0_1"/>
<reference evidence="2" key="2">
    <citation type="submission" date="2015-01" db="EMBL/GenBank/DDBJ databases">
        <title>Evolutionary Origins and Diversification of the Mycorrhizal Mutualists.</title>
        <authorList>
            <consortium name="DOE Joint Genome Institute"/>
            <consortium name="Mycorrhizal Genomics Consortium"/>
            <person name="Kohler A."/>
            <person name="Kuo A."/>
            <person name="Nagy L.G."/>
            <person name="Floudas D."/>
            <person name="Copeland A."/>
            <person name="Barry K.W."/>
            <person name="Cichocki N."/>
            <person name="Veneault-Fourrey C."/>
            <person name="LaButti K."/>
            <person name="Lindquist E.A."/>
            <person name="Lipzen A."/>
            <person name="Lundell T."/>
            <person name="Morin E."/>
            <person name="Murat C."/>
            <person name="Riley R."/>
            <person name="Ohm R."/>
            <person name="Sun H."/>
            <person name="Tunlid A."/>
            <person name="Henrissat B."/>
            <person name="Grigoriev I.V."/>
            <person name="Hibbett D.S."/>
            <person name="Martin F."/>
        </authorList>
    </citation>
    <scope>NUCLEOTIDE SEQUENCE [LARGE SCALE GENOMIC DNA]</scope>
    <source>
        <strain evidence="2">441</strain>
    </source>
</reference>
<proteinExistence type="predicted"/>
<sequence>MAQQQKNLVPSQTTCKLSPDEQVHIHCYEAVDLDAFIQLTNKFKFPIATFHHAHEAYLIPELLKKAYNHTPAVAMFGSFARFKREGYRHSTYAPHILHNAVWATLLARVQRGKEGKL</sequence>
<dbReference type="EMBL" id="KN833694">
    <property type="protein sequence ID" value="KIK27799.1"/>
    <property type="molecule type" value="Genomic_DNA"/>
</dbReference>
<protein>
    <submittedName>
        <fullName evidence="1">Uncharacterized protein</fullName>
    </submittedName>
</protein>
<dbReference type="STRING" id="765257.A0A0C9ZP17"/>
<gene>
    <name evidence="1" type="ORF">PISMIDRAFT_7804</name>
</gene>
<keyword evidence="2" id="KW-1185">Reference proteome</keyword>
<evidence type="ECO:0000313" key="1">
    <source>
        <dbReference type="EMBL" id="KIK27799.1"/>
    </source>
</evidence>
<evidence type="ECO:0000313" key="2">
    <source>
        <dbReference type="Proteomes" id="UP000054018"/>
    </source>
</evidence>
<dbReference type="Gene3D" id="3.20.20.140">
    <property type="entry name" value="Metal-dependent hydrolases"/>
    <property type="match status" value="1"/>
</dbReference>
<dbReference type="OrthoDB" id="2636093at2759"/>
<name>A0A0C9ZP17_9AGAM</name>
<reference evidence="1 2" key="1">
    <citation type="submission" date="2014-04" db="EMBL/GenBank/DDBJ databases">
        <authorList>
            <consortium name="DOE Joint Genome Institute"/>
            <person name="Kuo A."/>
            <person name="Kohler A."/>
            <person name="Costa M.D."/>
            <person name="Nagy L.G."/>
            <person name="Floudas D."/>
            <person name="Copeland A."/>
            <person name="Barry K.W."/>
            <person name="Cichocki N."/>
            <person name="Veneault-Fourrey C."/>
            <person name="LaButti K."/>
            <person name="Lindquist E.A."/>
            <person name="Lipzen A."/>
            <person name="Lundell T."/>
            <person name="Morin E."/>
            <person name="Murat C."/>
            <person name="Sun H."/>
            <person name="Tunlid A."/>
            <person name="Henrissat B."/>
            <person name="Grigoriev I.V."/>
            <person name="Hibbett D.S."/>
            <person name="Martin F."/>
            <person name="Nordberg H.P."/>
            <person name="Cantor M.N."/>
            <person name="Hua S.X."/>
        </authorList>
    </citation>
    <scope>NUCLEOTIDE SEQUENCE [LARGE SCALE GENOMIC DNA]</scope>
    <source>
        <strain evidence="1 2">441</strain>
    </source>
</reference>
<dbReference type="AlphaFoldDB" id="A0A0C9ZP17"/>